<organism evidence="7 8">
    <name type="scientific">Candidatus Nesterenkonia stercoripullorum</name>
    <dbReference type="NCBI Taxonomy" id="2838701"/>
    <lineage>
        <taxon>Bacteria</taxon>
        <taxon>Bacillati</taxon>
        <taxon>Actinomycetota</taxon>
        <taxon>Actinomycetes</taxon>
        <taxon>Micrococcales</taxon>
        <taxon>Micrococcaceae</taxon>
        <taxon>Nesterenkonia</taxon>
    </lineage>
</organism>
<feature type="transmembrane region" description="Helical" evidence="6">
    <location>
        <begin position="58"/>
        <end position="82"/>
    </location>
</feature>
<comment type="subcellular location">
    <subcellularLocation>
        <location evidence="1">Cell membrane</location>
        <topology evidence="1">Multi-pass membrane protein</topology>
    </subcellularLocation>
</comment>
<dbReference type="PANTHER" id="PTHR43652:SF2">
    <property type="entry name" value="BASIC AMINO ACID ANTIPORTER YFCC-RELATED"/>
    <property type="match status" value="1"/>
</dbReference>
<feature type="transmembrane region" description="Helical" evidence="6">
    <location>
        <begin position="117"/>
        <end position="133"/>
    </location>
</feature>
<keyword evidence="2" id="KW-1003">Cell membrane</keyword>
<evidence type="ECO:0000256" key="2">
    <source>
        <dbReference type="ARBA" id="ARBA00022475"/>
    </source>
</evidence>
<dbReference type="EMBL" id="DXGD01000151">
    <property type="protein sequence ID" value="HIW99328.1"/>
    <property type="molecule type" value="Genomic_DNA"/>
</dbReference>
<keyword evidence="5 6" id="KW-0472">Membrane</keyword>
<keyword evidence="3 6" id="KW-0812">Transmembrane</keyword>
<proteinExistence type="predicted"/>
<feature type="transmembrane region" description="Helical" evidence="6">
    <location>
        <begin position="396"/>
        <end position="415"/>
    </location>
</feature>
<feature type="transmembrane region" description="Helical" evidence="6">
    <location>
        <begin position="239"/>
        <end position="256"/>
    </location>
</feature>
<reference evidence="7" key="2">
    <citation type="submission" date="2021-04" db="EMBL/GenBank/DDBJ databases">
        <authorList>
            <person name="Gilroy R."/>
        </authorList>
    </citation>
    <scope>NUCLEOTIDE SEQUENCE</scope>
    <source>
        <strain evidence="7">ChiHejej3B27-3195</strain>
    </source>
</reference>
<evidence type="ECO:0000313" key="7">
    <source>
        <dbReference type="EMBL" id="HIW99328.1"/>
    </source>
</evidence>
<feature type="transmembrane region" description="Helical" evidence="6">
    <location>
        <begin position="422"/>
        <end position="443"/>
    </location>
</feature>
<dbReference type="AlphaFoldDB" id="A0A9D1S0E6"/>
<feature type="transmembrane region" description="Helical" evidence="6">
    <location>
        <begin position="175"/>
        <end position="197"/>
    </location>
</feature>
<dbReference type="InterPro" id="IPR051679">
    <property type="entry name" value="DASS-Related_Transporters"/>
</dbReference>
<dbReference type="GO" id="GO:0005886">
    <property type="term" value="C:plasma membrane"/>
    <property type="evidence" value="ECO:0007669"/>
    <property type="project" value="UniProtKB-SubCell"/>
</dbReference>
<evidence type="ECO:0000256" key="1">
    <source>
        <dbReference type="ARBA" id="ARBA00004651"/>
    </source>
</evidence>
<dbReference type="InterPro" id="IPR018385">
    <property type="entry name" value="C4_dicarb_anaerob_car-like"/>
</dbReference>
<evidence type="ECO:0000256" key="5">
    <source>
        <dbReference type="ARBA" id="ARBA00023136"/>
    </source>
</evidence>
<evidence type="ECO:0000256" key="3">
    <source>
        <dbReference type="ARBA" id="ARBA00022692"/>
    </source>
</evidence>
<protein>
    <submittedName>
        <fullName evidence="7">AbgT family transporter</fullName>
    </submittedName>
</protein>
<dbReference type="Proteomes" id="UP000824151">
    <property type="component" value="Unassembled WGS sequence"/>
</dbReference>
<feature type="transmembrane region" description="Helical" evidence="6">
    <location>
        <begin position="262"/>
        <end position="282"/>
    </location>
</feature>
<keyword evidence="4 6" id="KW-1133">Transmembrane helix</keyword>
<evidence type="ECO:0000256" key="4">
    <source>
        <dbReference type="ARBA" id="ARBA00022989"/>
    </source>
</evidence>
<evidence type="ECO:0000256" key="6">
    <source>
        <dbReference type="SAM" id="Phobius"/>
    </source>
</evidence>
<evidence type="ECO:0000313" key="8">
    <source>
        <dbReference type="Proteomes" id="UP000824151"/>
    </source>
</evidence>
<reference evidence="7" key="1">
    <citation type="journal article" date="2021" name="PeerJ">
        <title>Extensive microbial diversity within the chicken gut microbiome revealed by metagenomics and culture.</title>
        <authorList>
            <person name="Gilroy R."/>
            <person name="Ravi A."/>
            <person name="Getino M."/>
            <person name="Pursley I."/>
            <person name="Horton D.L."/>
            <person name="Alikhan N.F."/>
            <person name="Baker D."/>
            <person name="Gharbi K."/>
            <person name="Hall N."/>
            <person name="Watson M."/>
            <person name="Adriaenssens E.M."/>
            <person name="Foster-Nyarko E."/>
            <person name="Jarju S."/>
            <person name="Secka A."/>
            <person name="Antonio M."/>
            <person name="Oren A."/>
            <person name="Chaudhuri R.R."/>
            <person name="La Ragione R."/>
            <person name="Hildebrand F."/>
            <person name="Pallen M.J."/>
        </authorList>
    </citation>
    <scope>NUCLEOTIDE SEQUENCE</scope>
    <source>
        <strain evidence="7">ChiHejej3B27-3195</strain>
    </source>
</reference>
<name>A0A9D1S0E6_9MICC</name>
<feature type="transmembrane region" description="Helical" evidence="6">
    <location>
        <begin position="94"/>
        <end position="111"/>
    </location>
</feature>
<gene>
    <name evidence="7" type="ORF">H9871_04215</name>
</gene>
<sequence>MAALSTYLVPATEYARVPGPDGREVVDPDQYGAVESSSTTFIEFMTAVPRGLIDAGEVVFFTFIIGGVFMVLRHAGIIENALDKLLRMFSKRRLLLIPLLMTVFASLATLIGTQELALVYIPVLIPVIIALGYDSITAAAIALVGTTAGFTAGVLNPVNTGLSQQIAGIETFSGAGLRAVLLVTLLSLGAFWTMRYARRVGADPQRSYIYADESEVEKRHLYTEGMATEARVMTGRQKIALVLAAPVLGVTIWGVMTQGWFMVEMAGMFILIMLVIGLVSGVRPSELCLSFSEGMRSVLEAAIIVGVARSVAVILEDGRILDTMVHGLANLVGNLPGELAAVGMFIVQGAFNFVVPSGSGQAVVTMPVMAPLSDLVGVTRQTSILAFQLGDGLPNLIYPTSGYFMAALAIAGVRWERWVKFYLPLLGMWVFVAICFLVFAQLIGWTG</sequence>
<dbReference type="PANTHER" id="PTHR43652">
    <property type="entry name" value="BASIC AMINO ACID ANTIPORTER YFCC-RELATED"/>
    <property type="match status" value="1"/>
</dbReference>
<feature type="transmembrane region" description="Helical" evidence="6">
    <location>
        <begin position="138"/>
        <end position="155"/>
    </location>
</feature>
<dbReference type="Pfam" id="PF03606">
    <property type="entry name" value="DcuC"/>
    <property type="match status" value="1"/>
</dbReference>
<accession>A0A9D1S0E6</accession>
<comment type="caution">
    <text evidence="7">The sequence shown here is derived from an EMBL/GenBank/DDBJ whole genome shotgun (WGS) entry which is preliminary data.</text>
</comment>